<name>A0A9N9KJK3_9GLOM</name>
<organism evidence="2 3">
    <name type="scientific">Dentiscutata erythropus</name>
    <dbReference type="NCBI Taxonomy" id="1348616"/>
    <lineage>
        <taxon>Eukaryota</taxon>
        <taxon>Fungi</taxon>
        <taxon>Fungi incertae sedis</taxon>
        <taxon>Mucoromycota</taxon>
        <taxon>Glomeromycotina</taxon>
        <taxon>Glomeromycetes</taxon>
        <taxon>Diversisporales</taxon>
        <taxon>Gigasporaceae</taxon>
        <taxon>Dentiscutata</taxon>
    </lineage>
</organism>
<dbReference type="AlphaFoldDB" id="A0A9N9KJK3"/>
<dbReference type="EMBL" id="CAJVPY010072952">
    <property type="protein sequence ID" value="CAG8829319.1"/>
    <property type="molecule type" value="Genomic_DNA"/>
</dbReference>
<protein>
    <submittedName>
        <fullName evidence="2">8655_t:CDS:1</fullName>
    </submittedName>
</protein>
<sequence>MKGQLDLSPFPNLEKVSFYYNVRFNILESIDLSKNEKLSRIVVDGQSQNFLENNSFTLLVKEVQLGRIILLYQKINEYGSAYIKTTNYLRKQTIIPYFLVEDRKLGQLEAEIANLKKSLAQKDQTIAQKDRTIADLNRKAQQTPTL</sequence>
<dbReference type="Proteomes" id="UP000789405">
    <property type="component" value="Unassembled WGS sequence"/>
</dbReference>
<keyword evidence="3" id="KW-1185">Reference proteome</keyword>
<feature type="coiled-coil region" evidence="1">
    <location>
        <begin position="105"/>
        <end position="139"/>
    </location>
</feature>
<dbReference type="OrthoDB" id="2374186at2759"/>
<feature type="non-terminal residue" evidence="2">
    <location>
        <position position="146"/>
    </location>
</feature>
<gene>
    <name evidence="2" type="ORF">DERYTH_LOCUS28661</name>
</gene>
<keyword evidence="1" id="KW-0175">Coiled coil</keyword>
<comment type="caution">
    <text evidence="2">The sequence shown here is derived from an EMBL/GenBank/DDBJ whole genome shotgun (WGS) entry which is preliminary data.</text>
</comment>
<evidence type="ECO:0000313" key="3">
    <source>
        <dbReference type="Proteomes" id="UP000789405"/>
    </source>
</evidence>
<evidence type="ECO:0000256" key="1">
    <source>
        <dbReference type="SAM" id="Coils"/>
    </source>
</evidence>
<proteinExistence type="predicted"/>
<reference evidence="2" key="1">
    <citation type="submission" date="2021-06" db="EMBL/GenBank/DDBJ databases">
        <authorList>
            <person name="Kallberg Y."/>
            <person name="Tangrot J."/>
            <person name="Rosling A."/>
        </authorList>
    </citation>
    <scope>NUCLEOTIDE SEQUENCE</scope>
    <source>
        <strain evidence="2">MA453B</strain>
    </source>
</reference>
<evidence type="ECO:0000313" key="2">
    <source>
        <dbReference type="EMBL" id="CAG8829319.1"/>
    </source>
</evidence>
<accession>A0A9N9KJK3</accession>